<accession>A0ABT2EPC1</accession>
<name>A0ABT2EPC1_9BACT</name>
<comment type="caution">
    <text evidence="1">The sequence shown here is derived from an EMBL/GenBank/DDBJ whole genome shotgun (WGS) entry which is preliminary data.</text>
</comment>
<dbReference type="EMBL" id="JANUCP010000004">
    <property type="protein sequence ID" value="MCS3919805.1"/>
    <property type="molecule type" value="Genomic_DNA"/>
</dbReference>
<keyword evidence="2" id="KW-1185">Reference proteome</keyword>
<protein>
    <submittedName>
        <fullName evidence="1">Uncharacterized protein</fullName>
    </submittedName>
</protein>
<reference evidence="1 2" key="1">
    <citation type="submission" date="2022-08" db="EMBL/GenBank/DDBJ databases">
        <title>Bacterial and archaeal communities from various locations to study Microbial Dark Matter (Phase II).</title>
        <authorList>
            <person name="Stepanauskas R."/>
        </authorList>
    </citation>
    <scope>NUCLEOTIDE SEQUENCE [LARGE SCALE GENOMIC DNA]</scope>
    <source>
        <strain evidence="1 2">PD1</strain>
    </source>
</reference>
<dbReference type="RefSeq" id="WP_259096655.1">
    <property type="nucleotide sequence ID" value="NZ_CP130454.1"/>
</dbReference>
<organism evidence="1 2">
    <name type="scientific">Candidatus Fervidibacter sacchari</name>
    <dbReference type="NCBI Taxonomy" id="1448929"/>
    <lineage>
        <taxon>Bacteria</taxon>
        <taxon>Candidatus Fervidibacterota</taxon>
        <taxon>Candidatus Fervidibacter</taxon>
    </lineage>
</organism>
<dbReference type="Proteomes" id="UP001204798">
    <property type="component" value="Unassembled WGS sequence"/>
</dbReference>
<evidence type="ECO:0000313" key="1">
    <source>
        <dbReference type="EMBL" id="MCS3919805.1"/>
    </source>
</evidence>
<evidence type="ECO:0000313" key="2">
    <source>
        <dbReference type="Proteomes" id="UP001204798"/>
    </source>
</evidence>
<proteinExistence type="predicted"/>
<sequence>MRWLVSSVRNLWLCCRDVRLWLIERIMVRGLHALRQEHAPTRGLQKLLLVLGLKRSA</sequence>
<gene>
    <name evidence="1" type="ORF">M2350_002222</name>
</gene>